<keyword evidence="2" id="KW-1185">Reference proteome</keyword>
<gene>
    <name evidence="1" type="ORF">ACFSE1_03320</name>
</gene>
<organism evidence="1 2">
    <name type="scientific">Rhizobium helianthi</name>
    <dbReference type="NCBI Taxonomy" id="1132695"/>
    <lineage>
        <taxon>Bacteria</taxon>
        <taxon>Pseudomonadati</taxon>
        <taxon>Pseudomonadota</taxon>
        <taxon>Alphaproteobacteria</taxon>
        <taxon>Hyphomicrobiales</taxon>
        <taxon>Rhizobiaceae</taxon>
        <taxon>Rhizobium/Agrobacterium group</taxon>
        <taxon>Rhizobium</taxon>
    </lineage>
</organism>
<proteinExistence type="predicted"/>
<accession>A0ABW4LZ88</accession>
<dbReference type="RefSeq" id="WP_377396513.1">
    <property type="nucleotide sequence ID" value="NZ_JBHUEQ010000003.1"/>
</dbReference>
<dbReference type="Proteomes" id="UP001597322">
    <property type="component" value="Unassembled WGS sequence"/>
</dbReference>
<dbReference type="EMBL" id="JBHUEQ010000003">
    <property type="protein sequence ID" value="MFD1744483.1"/>
    <property type="molecule type" value="Genomic_DNA"/>
</dbReference>
<name>A0ABW4LZ88_9HYPH</name>
<comment type="caution">
    <text evidence="1">The sequence shown here is derived from an EMBL/GenBank/DDBJ whole genome shotgun (WGS) entry which is preliminary data.</text>
</comment>
<sequence length="61" mass="6910">MLEQSGSQEPLLEVIDNVDRLLKRLSLENEGEKFSFLMYLLAMTKEEASSAMVNYGTSSQH</sequence>
<protein>
    <submittedName>
        <fullName evidence="1">Uncharacterized protein</fullName>
    </submittedName>
</protein>
<reference evidence="2" key="1">
    <citation type="journal article" date="2019" name="Int. J. Syst. Evol. Microbiol.">
        <title>The Global Catalogue of Microorganisms (GCM) 10K type strain sequencing project: providing services to taxonomists for standard genome sequencing and annotation.</title>
        <authorList>
            <consortium name="The Broad Institute Genomics Platform"/>
            <consortium name="The Broad Institute Genome Sequencing Center for Infectious Disease"/>
            <person name="Wu L."/>
            <person name="Ma J."/>
        </authorList>
    </citation>
    <scope>NUCLEOTIDE SEQUENCE [LARGE SCALE GENOMIC DNA]</scope>
    <source>
        <strain evidence="2">CG52</strain>
    </source>
</reference>
<evidence type="ECO:0000313" key="1">
    <source>
        <dbReference type="EMBL" id="MFD1744483.1"/>
    </source>
</evidence>
<evidence type="ECO:0000313" key="2">
    <source>
        <dbReference type="Proteomes" id="UP001597322"/>
    </source>
</evidence>